<comment type="similarity">
    <text evidence="4 14">Belongs to the BRE1 family.</text>
</comment>
<evidence type="ECO:0000259" key="17">
    <source>
        <dbReference type="PROSITE" id="PS50089"/>
    </source>
</evidence>
<evidence type="ECO:0000256" key="8">
    <source>
        <dbReference type="ARBA" id="ARBA00022786"/>
    </source>
</evidence>
<evidence type="ECO:0000313" key="19">
    <source>
        <dbReference type="Proteomes" id="UP000193560"/>
    </source>
</evidence>
<accession>A0A1X2I6K7</accession>
<dbReference type="InterPro" id="IPR017907">
    <property type="entry name" value="Znf_RING_CS"/>
</dbReference>
<feature type="region of interest" description="Disordered" evidence="16">
    <location>
        <begin position="328"/>
        <end position="349"/>
    </location>
</feature>
<evidence type="ECO:0000256" key="6">
    <source>
        <dbReference type="ARBA" id="ARBA00022723"/>
    </source>
</evidence>
<keyword evidence="8 14" id="KW-0833">Ubl conjugation pathway</keyword>
<evidence type="ECO:0000256" key="2">
    <source>
        <dbReference type="ARBA" id="ARBA00004123"/>
    </source>
</evidence>
<evidence type="ECO:0000256" key="3">
    <source>
        <dbReference type="ARBA" id="ARBA00004906"/>
    </source>
</evidence>
<feature type="region of interest" description="Disordered" evidence="16">
    <location>
        <begin position="1"/>
        <end position="79"/>
    </location>
</feature>
<comment type="catalytic activity">
    <reaction evidence="1 14">
        <text>S-ubiquitinyl-[E2 ubiquitin-conjugating enzyme]-L-cysteine + [acceptor protein]-L-lysine = [E2 ubiquitin-conjugating enzyme]-L-cysteine + N(6)-ubiquitinyl-[acceptor protein]-L-lysine.</text>
        <dbReference type="EC" id="2.3.2.27"/>
    </reaction>
</comment>
<evidence type="ECO:0000256" key="15">
    <source>
        <dbReference type="SAM" id="Coils"/>
    </source>
</evidence>
<dbReference type="EC" id="2.3.2.27" evidence="14"/>
<evidence type="ECO:0000256" key="4">
    <source>
        <dbReference type="ARBA" id="ARBA00005555"/>
    </source>
</evidence>
<evidence type="ECO:0000256" key="13">
    <source>
        <dbReference type="PROSITE-ProRule" id="PRU00175"/>
    </source>
</evidence>
<dbReference type="InterPro" id="IPR013083">
    <property type="entry name" value="Znf_RING/FYVE/PHD"/>
</dbReference>
<keyword evidence="6 14" id="KW-0479">Metal-binding</keyword>
<dbReference type="PROSITE" id="PS50089">
    <property type="entry name" value="ZF_RING_2"/>
    <property type="match status" value="1"/>
</dbReference>
<dbReference type="SMART" id="SM00184">
    <property type="entry name" value="RING"/>
    <property type="match status" value="1"/>
</dbReference>
<organism evidence="18 19">
    <name type="scientific">Absidia repens</name>
    <dbReference type="NCBI Taxonomy" id="90262"/>
    <lineage>
        <taxon>Eukaryota</taxon>
        <taxon>Fungi</taxon>
        <taxon>Fungi incertae sedis</taxon>
        <taxon>Mucoromycota</taxon>
        <taxon>Mucoromycotina</taxon>
        <taxon>Mucoromycetes</taxon>
        <taxon>Mucorales</taxon>
        <taxon>Cunninghamellaceae</taxon>
        <taxon>Absidia</taxon>
    </lineage>
</organism>
<comment type="caution">
    <text evidence="18">The sequence shown here is derived from an EMBL/GenBank/DDBJ whole genome shotgun (WGS) entry which is preliminary data.</text>
</comment>
<dbReference type="GO" id="GO:0008270">
    <property type="term" value="F:zinc ion binding"/>
    <property type="evidence" value="ECO:0007669"/>
    <property type="project" value="UniProtKB-KW"/>
</dbReference>
<sequence>MASPDHKRRWAENNPGAAAIPSRPPLKKRFTSNINISVASSSSSSASAPSSSTTSPITANGSGGSHHSSSASTDVQTSYPSAIGPVTSPFLKDPEKIPVKSLSKNAWLKRMQETKFECSKLQTDQVALESDCITLEASKGIIRVQLNMIQQDLLLVAKSKHVADVATQYDDIPQDTGTVEREWLAKTHSMAKELQIVILDHVKKWTDSAHNLEKQWQQGLDTSQKHTLLNEWLLEEMEDLRAAYQHEQGCLHNIKQDHDSLSQQTENMIKQMQSTTDEVERTKDALEDCTTTLMQIEKRHERSKSKVIASLANGGLDELTIDTLDMPTTPSSVNTSPSVAPATTVSTTSPSLTSTVAARGYSDADVEPGSIAEQTMKSQLSEHQLIVDTRNKELSALKLERQSLVADMDRLRLQFARISDEQLMATDYYKNLQTSYEYYRHRAHHLDQMRTSLDRTLDDLSRTRKRWVDDLKSEKTTQSTAMESEMKRLENDLARIGGQKEQFKSQYDDQVARELKLKEANQVVVDTAGKEKEYIDSLESRLQVLKSDTTVAGPLAQDLKSFNELRLSLQRTKYSLERLHEMEQKWNTDESQQSVEAMKKQITFLRTRLELWKSAGDNTDQHDRIQTLMSEMAECSAESQKLSLMVDLFEKTETQLLDEIDRMASIYGRLEEQRSKKVFDEEYKPEYRSKLMAEKSKFAQTFPSLVAARDKQLANVTALRHTIDKQKDLIAQLKDHEKSLELQLSGKENDNWRMVQSVEDDKSMVEALTQQLEEAKNTLDSLDGHVLELQKVLKEKARALEEEKQLQAQVEEEHDKMKRKWDMISHGDNPQEQQLAEECDELRSLLKCGTCRARFRSHLITRCMHTFCKKCIDARLETRQRRCPTCGESFGANDVRQFYL</sequence>
<dbReference type="Pfam" id="PF08647">
    <property type="entry name" value="BRE1"/>
    <property type="match status" value="1"/>
</dbReference>
<feature type="compositionally biased region" description="Low complexity" evidence="16">
    <location>
        <begin position="31"/>
        <end position="72"/>
    </location>
</feature>
<feature type="coiled-coil region" evidence="15">
    <location>
        <begin position="723"/>
        <end position="820"/>
    </location>
</feature>
<dbReference type="PANTHER" id="PTHR23163:SF0">
    <property type="entry name" value="E3 UBIQUITIN-PROTEIN LIGASE BRE1"/>
    <property type="match status" value="1"/>
</dbReference>
<dbReference type="PANTHER" id="PTHR23163">
    <property type="entry name" value="RING FINGER PROTEIN-RELATED"/>
    <property type="match status" value="1"/>
</dbReference>
<keyword evidence="10 14" id="KW-0156">Chromatin regulator</keyword>
<dbReference type="EMBL" id="MCGE01000025">
    <property type="protein sequence ID" value="ORZ10230.1"/>
    <property type="molecule type" value="Genomic_DNA"/>
</dbReference>
<comment type="subcellular location">
    <subcellularLocation>
        <location evidence="2 14">Nucleus</location>
    </subcellularLocation>
</comment>
<reference evidence="18 19" key="1">
    <citation type="submission" date="2016-07" db="EMBL/GenBank/DDBJ databases">
        <title>Pervasive Adenine N6-methylation of Active Genes in Fungi.</title>
        <authorList>
            <consortium name="DOE Joint Genome Institute"/>
            <person name="Mondo S.J."/>
            <person name="Dannebaum R.O."/>
            <person name="Kuo R.C."/>
            <person name="Labutti K."/>
            <person name="Haridas S."/>
            <person name="Kuo A."/>
            <person name="Salamov A."/>
            <person name="Ahrendt S.R."/>
            <person name="Lipzen A."/>
            <person name="Sullivan W."/>
            <person name="Andreopoulos W.B."/>
            <person name="Clum A."/>
            <person name="Lindquist E."/>
            <person name="Daum C."/>
            <person name="Ramamoorthy G.K."/>
            <person name="Gryganskyi A."/>
            <person name="Culley D."/>
            <person name="Magnuson J.K."/>
            <person name="James T.Y."/>
            <person name="O'Malley M.A."/>
            <person name="Stajich J.E."/>
            <person name="Spatafora J.W."/>
            <person name="Visel A."/>
            <person name="Grigoriev I.V."/>
        </authorList>
    </citation>
    <scope>NUCLEOTIDE SEQUENCE [LARGE SCALE GENOMIC DNA]</scope>
    <source>
        <strain evidence="18 19">NRRL 1336</strain>
    </source>
</reference>
<evidence type="ECO:0000256" key="14">
    <source>
        <dbReference type="RuleBase" id="RU365038"/>
    </source>
</evidence>
<dbReference type="InterPro" id="IPR013956">
    <property type="entry name" value="E3_ubiquit_lig_Bre1"/>
</dbReference>
<feature type="domain" description="RING-type" evidence="17">
    <location>
        <begin position="848"/>
        <end position="886"/>
    </location>
</feature>
<dbReference type="CDD" id="cd16499">
    <property type="entry name" value="RING-HC_Bre1-like"/>
    <property type="match status" value="1"/>
</dbReference>
<dbReference type="PROSITE" id="PS00518">
    <property type="entry name" value="ZF_RING_1"/>
    <property type="match status" value="1"/>
</dbReference>
<evidence type="ECO:0000256" key="7">
    <source>
        <dbReference type="ARBA" id="ARBA00022771"/>
    </source>
</evidence>
<keyword evidence="12 14" id="KW-0539">Nucleus</keyword>
<evidence type="ECO:0000256" key="9">
    <source>
        <dbReference type="ARBA" id="ARBA00022833"/>
    </source>
</evidence>
<dbReference type="GO" id="GO:0061630">
    <property type="term" value="F:ubiquitin protein ligase activity"/>
    <property type="evidence" value="ECO:0007669"/>
    <property type="project" value="UniProtKB-EC"/>
</dbReference>
<dbReference type="SUPFAM" id="SSF57850">
    <property type="entry name" value="RING/U-box"/>
    <property type="match status" value="1"/>
</dbReference>
<dbReference type="InterPro" id="IPR018957">
    <property type="entry name" value="Znf_C3HC4_RING-type"/>
</dbReference>
<dbReference type="OrthoDB" id="10266039at2759"/>
<dbReference type="Pfam" id="PF00097">
    <property type="entry name" value="zf-C3HC4"/>
    <property type="match status" value="1"/>
</dbReference>
<name>A0A1X2I6K7_9FUNG</name>
<feature type="coiled-coil region" evidence="15">
    <location>
        <begin position="472"/>
        <end position="506"/>
    </location>
</feature>
<dbReference type="GO" id="GO:0005634">
    <property type="term" value="C:nucleus"/>
    <property type="evidence" value="ECO:0007669"/>
    <property type="project" value="UniProtKB-SubCell"/>
</dbReference>
<dbReference type="UniPathway" id="UPA00143"/>
<evidence type="ECO:0000256" key="12">
    <source>
        <dbReference type="ARBA" id="ARBA00023242"/>
    </source>
</evidence>
<keyword evidence="7 13" id="KW-0863">Zinc-finger</keyword>
<evidence type="ECO:0000256" key="11">
    <source>
        <dbReference type="ARBA" id="ARBA00023054"/>
    </source>
</evidence>
<evidence type="ECO:0000256" key="1">
    <source>
        <dbReference type="ARBA" id="ARBA00000900"/>
    </source>
</evidence>
<evidence type="ECO:0000256" key="10">
    <source>
        <dbReference type="ARBA" id="ARBA00022853"/>
    </source>
</evidence>
<dbReference type="AlphaFoldDB" id="A0A1X2I6K7"/>
<gene>
    <name evidence="18" type="ORF">BCR42DRAFT_494717</name>
</gene>
<dbReference type="InterPro" id="IPR001841">
    <property type="entry name" value="Znf_RING"/>
</dbReference>
<keyword evidence="11 14" id="KW-0175">Coiled coil</keyword>
<dbReference type="STRING" id="90262.A0A1X2I6K7"/>
<evidence type="ECO:0000256" key="5">
    <source>
        <dbReference type="ARBA" id="ARBA00022679"/>
    </source>
</evidence>
<keyword evidence="19" id="KW-1185">Reference proteome</keyword>
<comment type="pathway">
    <text evidence="3 14">Protein modification; protein ubiquitination.</text>
</comment>
<dbReference type="Proteomes" id="UP000193560">
    <property type="component" value="Unassembled WGS sequence"/>
</dbReference>
<keyword evidence="5 14" id="KW-0808">Transferase</keyword>
<dbReference type="GO" id="GO:0016567">
    <property type="term" value="P:protein ubiquitination"/>
    <property type="evidence" value="ECO:0007669"/>
    <property type="project" value="UniProtKB-UniRule"/>
</dbReference>
<dbReference type="GO" id="GO:0033503">
    <property type="term" value="C:HULC complex"/>
    <property type="evidence" value="ECO:0007669"/>
    <property type="project" value="TreeGrafter"/>
</dbReference>
<evidence type="ECO:0000313" key="18">
    <source>
        <dbReference type="EMBL" id="ORZ10230.1"/>
    </source>
</evidence>
<dbReference type="Gene3D" id="3.30.40.10">
    <property type="entry name" value="Zinc/RING finger domain, C3HC4 (zinc finger)"/>
    <property type="match status" value="1"/>
</dbReference>
<proteinExistence type="inferred from homology"/>
<dbReference type="GO" id="GO:0006325">
    <property type="term" value="P:chromatin organization"/>
    <property type="evidence" value="ECO:0007669"/>
    <property type="project" value="UniProtKB-KW"/>
</dbReference>
<evidence type="ECO:0000256" key="16">
    <source>
        <dbReference type="SAM" id="MobiDB-lite"/>
    </source>
</evidence>
<protein>
    <recommendedName>
        <fullName evidence="14">E3 ubiquitin protein ligase</fullName>
        <ecNumber evidence="14">2.3.2.27</ecNumber>
    </recommendedName>
</protein>
<keyword evidence="9 14" id="KW-0862">Zinc</keyword>